<reference evidence="2" key="1">
    <citation type="journal article" date="2019" name="Int. J. Syst. Evol. Microbiol.">
        <title>The Global Catalogue of Microorganisms (GCM) 10K type strain sequencing project: providing services to taxonomists for standard genome sequencing and annotation.</title>
        <authorList>
            <consortium name="The Broad Institute Genomics Platform"/>
            <consortium name="The Broad Institute Genome Sequencing Center for Infectious Disease"/>
            <person name="Wu L."/>
            <person name="Ma J."/>
        </authorList>
    </citation>
    <scope>NUCLEOTIDE SEQUENCE [LARGE SCALE GENOMIC DNA]</scope>
    <source>
        <strain evidence="2">JCM 11117</strain>
    </source>
</reference>
<dbReference type="Proteomes" id="UP001499967">
    <property type="component" value="Unassembled WGS sequence"/>
</dbReference>
<dbReference type="EMBL" id="BAAAHP010000194">
    <property type="protein sequence ID" value="GAA0898389.1"/>
    <property type="molecule type" value="Genomic_DNA"/>
</dbReference>
<evidence type="ECO:0000313" key="1">
    <source>
        <dbReference type="EMBL" id="GAA0898389.1"/>
    </source>
</evidence>
<evidence type="ECO:0000313" key="2">
    <source>
        <dbReference type="Proteomes" id="UP001499967"/>
    </source>
</evidence>
<accession>A0ABP3YLT0</accession>
<organism evidence="1 2">
    <name type="scientific">Pseudonocardia zijingensis</name>
    <dbReference type="NCBI Taxonomy" id="153376"/>
    <lineage>
        <taxon>Bacteria</taxon>
        <taxon>Bacillati</taxon>
        <taxon>Actinomycetota</taxon>
        <taxon>Actinomycetes</taxon>
        <taxon>Pseudonocardiales</taxon>
        <taxon>Pseudonocardiaceae</taxon>
        <taxon>Pseudonocardia</taxon>
    </lineage>
</organism>
<proteinExistence type="predicted"/>
<keyword evidence="2" id="KW-1185">Reference proteome</keyword>
<gene>
    <name evidence="1" type="ORF">GCM10009559_60740</name>
</gene>
<name>A0ABP3YLT0_9PSEU</name>
<sequence length="75" mass="8517">MPRLHAERPQAAEFSVADMKTWWAPRDLLGVTGERVITRDCRWRKPSSWSRASWMLSRPPRACSAEVGSGAGYEL</sequence>
<comment type="caution">
    <text evidence="1">The sequence shown here is derived from an EMBL/GenBank/DDBJ whole genome shotgun (WGS) entry which is preliminary data.</text>
</comment>
<protein>
    <submittedName>
        <fullName evidence="1">Uncharacterized protein</fullName>
    </submittedName>
</protein>